<dbReference type="EMBL" id="JACJTM010000022">
    <property type="protein sequence ID" value="MBD2685783.1"/>
    <property type="molecule type" value="Genomic_DNA"/>
</dbReference>
<evidence type="ECO:0000313" key="2">
    <source>
        <dbReference type="Proteomes" id="UP000660270"/>
    </source>
</evidence>
<proteinExistence type="predicted"/>
<gene>
    <name evidence="1" type="ORF">H6G43_11255</name>
</gene>
<protein>
    <recommendedName>
        <fullName evidence="3">CD-NTase-associated protein 12/Pycsar effector protein TIR domain-containing protein</fullName>
    </recommendedName>
</protein>
<accession>A0ABR8IR24</accession>
<reference evidence="1 2" key="1">
    <citation type="journal article" date="2020" name="ISME J.">
        <title>Comparative genomics reveals insights into cyanobacterial evolution and habitat adaptation.</title>
        <authorList>
            <person name="Chen M.Y."/>
            <person name="Teng W.K."/>
            <person name="Zhao L."/>
            <person name="Hu C.X."/>
            <person name="Zhou Y.K."/>
            <person name="Han B.P."/>
            <person name="Song L.R."/>
            <person name="Shu W.S."/>
        </authorList>
    </citation>
    <scope>NUCLEOTIDE SEQUENCE [LARGE SCALE GENOMIC DNA]</scope>
    <source>
        <strain evidence="1 2">FACHB-1249</strain>
    </source>
</reference>
<evidence type="ECO:0008006" key="3">
    <source>
        <dbReference type="Google" id="ProtNLM"/>
    </source>
</evidence>
<name>A0ABR8IR24_APHFL</name>
<sequence length="369" mass="42952">MMQFTVFYSWQSDLPKETNQGLILGAIELAKIKLQNEFQETELRITLDEATSNLPGSPHIPSAIFDKIASADAFICDIRTINKEVREKEVIEAIKNLQATEGRKKPQEVRTVPNPNVMIELGYAIAHLGWERIIMLFNTSYGDLKDAPFDIVVNRITDYKLSPKPEDVTEKQLQGNQKQLSQKIHEALKLIIEKSPKKPRYKTEITPEETKRNSDILTIKTILETIHITSMTNHINEAPKNVYTEIFHFYNSFKGKLTSGNYYLYDDKLKDLVEKVYVTWGKTLPDDYGEHYGFSGGRCLFFEVHDYMPLTDKQQKDWNDIEEALRELQLVFNEFLNYIRENYLEIDLKETTSTAWREYIDCINENKTD</sequence>
<dbReference type="Proteomes" id="UP000660270">
    <property type="component" value="Unassembled WGS sequence"/>
</dbReference>
<dbReference type="RefSeq" id="WP_190386714.1">
    <property type="nucleotide sequence ID" value="NZ_JACJTM010000022.1"/>
</dbReference>
<comment type="caution">
    <text evidence="1">The sequence shown here is derived from an EMBL/GenBank/DDBJ whole genome shotgun (WGS) entry which is preliminary data.</text>
</comment>
<organism evidence="1 2">
    <name type="scientific">Aphanizomenon flos-aquae FACHB-1249</name>
    <dbReference type="NCBI Taxonomy" id="2692889"/>
    <lineage>
        <taxon>Bacteria</taxon>
        <taxon>Bacillati</taxon>
        <taxon>Cyanobacteriota</taxon>
        <taxon>Cyanophyceae</taxon>
        <taxon>Nostocales</taxon>
        <taxon>Aphanizomenonaceae</taxon>
        <taxon>Aphanizomenon</taxon>
    </lineage>
</organism>
<dbReference type="GeneID" id="78218512"/>
<evidence type="ECO:0000313" key="1">
    <source>
        <dbReference type="EMBL" id="MBD2685783.1"/>
    </source>
</evidence>
<keyword evidence="2" id="KW-1185">Reference proteome</keyword>